<gene>
    <name evidence="7" type="primary">argR</name>
    <name evidence="11" type="ORF">FC32_GL000839</name>
</gene>
<reference evidence="11 12" key="1">
    <citation type="journal article" date="2015" name="Genome Announc.">
        <title>Expanding the biotechnology potential of lactobacilli through comparative genomics of 213 strains and associated genera.</title>
        <authorList>
            <person name="Sun Z."/>
            <person name="Harris H.M."/>
            <person name="McCann A."/>
            <person name="Guo C."/>
            <person name="Argimon S."/>
            <person name="Zhang W."/>
            <person name="Yang X."/>
            <person name="Jeffery I.B."/>
            <person name="Cooney J.C."/>
            <person name="Kagawa T.F."/>
            <person name="Liu W."/>
            <person name="Song Y."/>
            <person name="Salvetti E."/>
            <person name="Wrobel A."/>
            <person name="Rasinkangas P."/>
            <person name="Parkhill J."/>
            <person name="Rea M.C."/>
            <person name="O'Sullivan O."/>
            <person name="Ritari J."/>
            <person name="Douillard F.P."/>
            <person name="Paul Ross R."/>
            <person name="Yang R."/>
            <person name="Briner A.E."/>
            <person name="Felis G.E."/>
            <person name="de Vos W.M."/>
            <person name="Barrangou R."/>
            <person name="Klaenhammer T.R."/>
            <person name="Caufield P.W."/>
            <person name="Cui Y."/>
            <person name="Zhang H."/>
            <person name="O'Toole P.W."/>
        </authorList>
    </citation>
    <scope>NUCLEOTIDE SEQUENCE [LARGE SCALE GENOMIC DNA]</scope>
    <source>
        <strain evidence="11 12">DSM 16634</strain>
    </source>
</reference>
<keyword evidence="7" id="KW-0028">Amino-acid biosynthesis</keyword>
<evidence type="ECO:0000256" key="8">
    <source>
        <dbReference type="NCBIfam" id="TIGR01529"/>
    </source>
</evidence>
<keyword evidence="4 7" id="KW-0805">Transcription regulation</keyword>
<evidence type="ECO:0000256" key="7">
    <source>
        <dbReference type="HAMAP-Rule" id="MF_00173"/>
    </source>
</evidence>
<dbReference type="InterPro" id="IPR036390">
    <property type="entry name" value="WH_DNA-bd_sf"/>
</dbReference>
<dbReference type="eggNOG" id="COG1438">
    <property type="taxonomic scope" value="Bacteria"/>
</dbReference>
<dbReference type="Proteomes" id="UP000051324">
    <property type="component" value="Unassembled WGS sequence"/>
</dbReference>
<dbReference type="InterPro" id="IPR036388">
    <property type="entry name" value="WH-like_DNA-bd_sf"/>
</dbReference>
<dbReference type="EMBL" id="AZFT01000053">
    <property type="protein sequence ID" value="KRL83585.1"/>
    <property type="molecule type" value="Genomic_DNA"/>
</dbReference>
<dbReference type="SUPFAM" id="SSF55252">
    <property type="entry name" value="C-terminal domain of arginine repressor"/>
    <property type="match status" value="1"/>
</dbReference>
<dbReference type="Pfam" id="PF02863">
    <property type="entry name" value="Arg_repressor_C"/>
    <property type="match status" value="1"/>
</dbReference>
<dbReference type="PANTHER" id="PTHR34471">
    <property type="entry name" value="ARGININE REPRESSOR"/>
    <property type="match status" value="1"/>
</dbReference>
<evidence type="ECO:0000256" key="6">
    <source>
        <dbReference type="ARBA" id="ARBA00023163"/>
    </source>
</evidence>
<keyword evidence="5 7" id="KW-0238">DNA-binding</keyword>
<dbReference type="PRINTS" id="PR01467">
    <property type="entry name" value="ARGREPRESSOR"/>
</dbReference>
<comment type="function">
    <text evidence="7">Regulates arginine biosynthesis genes.</text>
</comment>
<evidence type="ECO:0000259" key="10">
    <source>
        <dbReference type="Pfam" id="PF02863"/>
    </source>
</evidence>
<dbReference type="Pfam" id="PF01316">
    <property type="entry name" value="Arg_repressor"/>
    <property type="match status" value="1"/>
</dbReference>
<sequence length="158" mass="17874">MYFLKKELRQEKIEQLINQRIISNQEELMQALKEMGITATQATISRDIREMQIVKQQDGDGNLRYFIFKANNQSEQDKLYKAINDSVTSITLVEFMNVIHTTPRNANVLAAILDDLALSDIAGTIAGFDTLVVISPTKESAQNVNAMFNEHVDLDNLL</sequence>
<name>A0A0R1TQ69_9LACO</name>
<dbReference type="NCBIfam" id="TIGR01529">
    <property type="entry name" value="argR_whole"/>
    <property type="match status" value="1"/>
</dbReference>
<keyword evidence="3 7" id="KW-0963">Cytoplasm</keyword>
<comment type="pathway">
    <text evidence="7">Amino-acid biosynthesis; L-arginine biosynthesis [regulation].</text>
</comment>
<dbReference type="InterPro" id="IPR036251">
    <property type="entry name" value="Arg_repress_C_sf"/>
</dbReference>
<dbReference type="AlphaFoldDB" id="A0A0R1TQ69"/>
<proteinExistence type="inferred from homology"/>
<dbReference type="GO" id="GO:0051259">
    <property type="term" value="P:protein complex oligomerization"/>
    <property type="evidence" value="ECO:0007669"/>
    <property type="project" value="InterPro"/>
</dbReference>
<protein>
    <recommendedName>
        <fullName evidence="7 8">Arginine repressor</fullName>
    </recommendedName>
</protein>
<comment type="subcellular location">
    <subcellularLocation>
        <location evidence="1 7">Cytoplasm</location>
    </subcellularLocation>
</comment>
<dbReference type="SUPFAM" id="SSF46785">
    <property type="entry name" value="Winged helix' DNA-binding domain"/>
    <property type="match status" value="1"/>
</dbReference>
<evidence type="ECO:0000313" key="12">
    <source>
        <dbReference type="Proteomes" id="UP000051324"/>
    </source>
</evidence>
<accession>A0A0R1TQ69</accession>
<feature type="domain" description="Arginine repressor C-terminal" evidence="10">
    <location>
        <begin position="83"/>
        <end position="149"/>
    </location>
</feature>
<dbReference type="HAMAP" id="MF_00173">
    <property type="entry name" value="Arg_repressor"/>
    <property type="match status" value="1"/>
</dbReference>
<feature type="domain" description="Arginine repressor DNA-binding" evidence="9">
    <location>
        <begin position="5"/>
        <end position="69"/>
    </location>
</feature>
<dbReference type="InterPro" id="IPR020899">
    <property type="entry name" value="Arg_repress_C"/>
</dbReference>
<organism evidence="11 12">
    <name type="scientific">Ligilactobacillus apodemi DSM 16634 = JCM 16172</name>
    <dbReference type="NCBI Taxonomy" id="1423724"/>
    <lineage>
        <taxon>Bacteria</taxon>
        <taxon>Bacillati</taxon>
        <taxon>Bacillota</taxon>
        <taxon>Bacilli</taxon>
        <taxon>Lactobacillales</taxon>
        <taxon>Lactobacillaceae</taxon>
        <taxon>Ligilactobacillus</taxon>
    </lineage>
</organism>
<dbReference type="GO" id="GO:0034618">
    <property type="term" value="F:arginine binding"/>
    <property type="evidence" value="ECO:0007669"/>
    <property type="project" value="InterPro"/>
</dbReference>
<evidence type="ECO:0000313" key="11">
    <source>
        <dbReference type="EMBL" id="KRL83585.1"/>
    </source>
</evidence>
<evidence type="ECO:0000256" key="5">
    <source>
        <dbReference type="ARBA" id="ARBA00023125"/>
    </source>
</evidence>
<evidence type="ECO:0000256" key="3">
    <source>
        <dbReference type="ARBA" id="ARBA00022490"/>
    </source>
</evidence>
<dbReference type="Gene3D" id="3.30.1360.40">
    <property type="match status" value="1"/>
</dbReference>
<keyword evidence="7" id="KW-0678">Repressor</keyword>
<dbReference type="GO" id="GO:0006526">
    <property type="term" value="P:L-arginine biosynthetic process"/>
    <property type="evidence" value="ECO:0007669"/>
    <property type="project" value="UniProtKB-UniPathway"/>
</dbReference>
<evidence type="ECO:0000256" key="1">
    <source>
        <dbReference type="ARBA" id="ARBA00004496"/>
    </source>
</evidence>
<dbReference type="PATRIC" id="fig|1423724.4.peg.878"/>
<comment type="caution">
    <text evidence="11">The sequence shown here is derived from an EMBL/GenBank/DDBJ whole genome shotgun (WGS) entry which is preliminary data.</text>
</comment>
<dbReference type="GO" id="GO:0005737">
    <property type="term" value="C:cytoplasm"/>
    <property type="evidence" value="ECO:0007669"/>
    <property type="project" value="UniProtKB-SubCell"/>
</dbReference>
<dbReference type="STRING" id="1423724.FC32_GL000839"/>
<dbReference type="Gene3D" id="1.10.10.10">
    <property type="entry name" value="Winged helix-like DNA-binding domain superfamily/Winged helix DNA-binding domain"/>
    <property type="match status" value="1"/>
</dbReference>
<dbReference type="GO" id="GO:0003700">
    <property type="term" value="F:DNA-binding transcription factor activity"/>
    <property type="evidence" value="ECO:0007669"/>
    <property type="project" value="UniProtKB-UniRule"/>
</dbReference>
<comment type="similarity">
    <text evidence="2 7">Belongs to the ArgR family.</text>
</comment>
<dbReference type="UniPathway" id="UPA00068"/>
<dbReference type="InterPro" id="IPR020900">
    <property type="entry name" value="Arg_repress_DNA-bd"/>
</dbReference>
<evidence type="ECO:0000256" key="2">
    <source>
        <dbReference type="ARBA" id="ARBA00008316"/>
    </source>
</evidence>
<dbReference type="GO" id="GO:0003677">
    <property type="term" value="F:DNA binding"/>
    <property type="evidence" value="ECO:0007669"/>
    <property type="project" value="UniProtKB-KW"/>
</dbReference>
<evidence type="ECO:0000256" key="4">
    <source>
        <dbReference type="ARBA" id="ARBA00023015"/>
    </source>
</evidence>
<dbReference type="GO" id="GO:1900079">
    <property type="term" value="P:regulation of arginine biosynthetic process"/>
    <property type="evidence" value="ECO:0007669"/>
    <property type="project" value="UniProtKB-UniRule"/>
</dbReference>
<keyword evidence="7" id="KW-0055">Arginine biosynthesis</keyword>
<evidence type="ECO:0000259" key="9">
    <source>
        <dbReference type="Pfam" id="PF01316"/>
    </source>
</evidence>
<keyword evidence="12" id="KW-1185">Reference proteome</keyword>
<dbReference type="InterPro" id="IPR001669">
    <property type="entry name" value="Arg_repress"/>
</dbReference>
<keyword evidence="6 7" id="KW-0804">Transcription</keyword>
<dbReference type="PANTHER" id="PTHR34471:SF1">
    <property type="entry name" value="ARGININE REPRESSOR"/>
    <property type="match status" value="1"/>
</dbReference>